<keyword evidence="6" id="KW-1185">Reference proteome</keyword>
<dbReference type="AlphaFoldDB" id="A0A9P5YXX6"/>
<dbReference type="GO" id="GO:0006887">
    <property type="term" value="P:exocytosis"/>
    <property type="evidence" value="ECO:0007669"/>
    <property type="project" value="TreeGrafter"/>
</dbReference>
<feature type="domain" description="GDP/GTP exchange factor Sec2 N-terminal" evidence="4">
    <location>
        <begin position="55"/>
        <end position="183"/>
    </location>
</feature>
<dbReference type="GO" id="GO:0005085">
    <property type="term" value="F:guanyl-nucleotide exchange factor activity"/>
    <property type="evidence" value="ECO:0007669"/>
    <property type="project" value="InterPro"/>
</dbReference>
<organism evidence="5 6">
    <name type="scientific">Pholiota conissans</name>
    <dbReference type="NCBI Taxonomy" id="109636"/>
    <lineage>
        <taxon>Eukaryota</taxon>
        <taxon>Fungi</taxon>
        <taxon>Dikarya</taxon>
        <taxon>Basidiomycota</taxon>
        <taxon>Agaricomycotina</taxon>
        <taxon>Agaricomycetes</taxon>
        <taxon>Agaricomycetidae</taxon>
        <taxon>Agaricales</taxon>
        <taxon>Agaricineae</taxon>
        <taxon>Strophariaceae</taxon>
        <taxon>Pholiota</taxon>
    </lineage>
</organism>
<gene>
    <name evidence="5" type="ORF">BDN70DRAFT_810010</name>
</gene>
<protein>
    <recommendedName>
        <fullName evidence="4">GDP/GTP exchange factor Sec2 N-terminal domain-containing protein</fullName>
    </recommendedName>
</protein>
<reference evidence="5" key="1">
    <citation type="submission" date="2020-11" db="EMBL/GenBank/DDBJ databases">
        <authorList>
            <consortium name="DOE Joint Genome Institute"/>
            <person name="Ahrendt S."/>
            <person name="Riley R."/>
            <person name="Andreopoulos W."/>
            <person name="Labutti K."/>
            <person name="Pangilinan J."/>
            <person name="Ruiz-Duenas F.J."/>
            <person name="Barrasa J.M."/>
            <person name="Sanchez-Garcia M."/>
            <person name="Camarero S."/>
            <person name="Miyauchi S."/>
            <person name="Serrano A."/>
            <person name="Linde D."/>
            <person name="Babiker R."/>
            <person name="Drula E."/>
            <person name="Ayuso-Fernandez I."/>
            <person name="Pacheco R."/>
            <person name="Padilla G."/>
            <person name="Ferreira P."/>
            <person name="Barriuso J."/>
            <person name="Kellner H."/>
            <person name="Castanera R."/>
            <person name="Alfaro M."/>
            <person name="Ramirez L."/>
            <person name="Pisabarro A.G."/>
            <person name="Kuo A."/>
            <person name="Tritt A."/>
            <person name="Lipzen A."/>
            <person name="He G."/>
            <person name="Yan M."/>
            <person name="Ng V."/>
            <person name="Cullen D."/>
            <person name="Martin F."/>
            <person name="Rosso M.-N."/>
            <person name="Henrissat B."/>
            <person name="Hibbett D."/>
            <person name="Martinez A.T."/>
            <person name="Grigoriev I.V."/>
        </authorList>
    </citation>
    <scope>NUCLEOTIDE SEQUENCE</scope>
    <source>
        <strain evidence="5">CIRM-BRFM 674</strain>
    </source>
</reference>
<dbReference type="Gene3D" id="6.10.140.910">
    <property type="match status" value="1"/>
</dbReference>
<dbReference type="SUPFAM" id="SSF144284">
    <property type="entry name" value="Sec2 N-terminal region"/>
    <property type="match status" value="1"/>
</dbReference>
<accession>A0A9P5YXX6</accession>
<dbReference type="Proteomes" id="UP000807469">
    <property type="component" value="Unassembled WGS sequence"/>
</dbReference>
<sequence length="291" mass="32956">MADAVVQEEPHQNGASQIDDVASHPTKPTTKPRQNSIDRDAQDMVIDSLRAQIQDLISQVSQLNNKLVKSYDRVSDLEDDLHHLSALNTGLLVEKSHVTSELTRLMEKATEEAAQRGQAESARLAIEKDLDDLSATLFGQANSMVAEARFDKHLSERKVEEAERALKSAEEAVQLMQSQMQAMQTEKEEAEKSMRDMEQIMGKGKWVATRNGTPAATLRLMSMHSPYQEYLTFIAHLRVLHPTSPNPPAMTTLLQLAFLHRLLVEDSYVYYFYFYRTSTDIFWLTGNQLFA</sequence>
<feature type="coiled-coil region" evidence="2">
    <location>
        <begin position="152"/>
        <end position="200"/>
    </location>
</feature>
<name>A0A9P5YXX6_9AGAR</name>
<feature type="compositionally biased region" description="Polar residues" evidence="3">
    <location>
        <begin position="26"/>
        <end position="35"/>
    </location>
</feature>
<evidence type="ECO:0000313" key="5">
    <source>
        <dbReference type="EMBL" id="KAF9477813.1"/>
    </source>
</evidence>
<proteinExistence type="predicted"/>
<dbReference type="EMBL" id="MU155250">
    <property type="protein sequence ID" value="KAF9477813.1"/>
    <property type="molecule type" value="Genomic_DNA"/>
</dbReference>
<dbReference type="Pfam" id="PF06428">
    <property type="entry name" value="Sec2p"/>
    <property type="match status" value="1"/>
</dbReference>
<dbReference type="PANTHER" id="PTHR14430">
    <property type="entry name" value="RABIN3-RELATED"/>
    <property type="match status" value="1"/>
</dbReference>
<evidence type="ECO:0000256" key="2">
    <source>
        <dbReference type="SAM" id="Coils"/>
    </source>
</evidence>
<comment type="caution">
    <text evidence="5">The sequence shown here is derived from an EMBL/GenBank/DDBJ whole genome shotgun (WGS) entry which is preliminary data.</text>
</comment>
<dbReference type="InterPro" id="IPR040351">
    <property type="entry name" value="RAB3IL/RAB3IP/Sec2"/>
</dbReference>
<evidence type="ECO:0000256" key="1">
    <source>
        <dbReference type="ARBA" id="ARBA00023054"/>
    </source>
</evidence>
<dbReference type="GO" id="GO:0070319">
    <property type="term" value="C:Golgi to plasma membrane transport vesicle"/>
    <property type="evidence" value="ECO:0007669"/>
    <property type="project" value="TreeGrafter"/>
</dbReference>
<dbReference type="OrthoDB" id="1748564at2759"/>
<evidence type="ECO:0000313" key="6">
    <source>
        <dbReference type="Proteomes" id="UP000807469"/>
    </source>
</evidence>
<dbReference type="GO" id="GO:0051286">
    <property type="term" value="C:cell tip"/>
    <property type="evidence" value="ECO:0007669"/>
    <property type="project" value="TreeGrafter"/>
</dbReference>
<dbReference type="PANTHER" id="PTHR14430:SF0">
    <property type="entry name" value="SEC2P DOMAIN-CONTAINING PROTEIN"/>
    <property type="match status" value="1"/>
</dbReference>
<feature type="region of interest" description="Disordered" evidence="3">
    <location>
        <begin position="1"/>
        <end position="40"/>
    </location>
</feature>
<feature type="coiled-coil region" evidence="2">
    <location>
        <begin position="46"/>
        <end position="80"/>
    </location>
</feature>
<evidence type="ECO:0000256" key="3">
    <source>
        <dbReference type="SAM" id="MobiDB-lite"/>
    </source>
</evidence>
<evidence type="ECO:0000259" key="4">
    <source>
        <dbReference type="Pfam" id="PF06428"/>
    </source>
</evidence>
<dbReference type="InterPro" id="IPR009449">
    <property type="entry name" value="Sec2_N"/>
</dbReference>
<keyword evidence="1 2" id="KW-0175">Coiled coil</keyword>